<dbReference type="Proteomes" id="UP000178495">
    <property type="component" value="Unassembled WGS sequence"/>
</dbReference>
<reference evidence="4 5" key="1">
    <citation type="journal article" date="2016" name="Nat. Commun.">
        <title>Thousands of microbial genomes shed light on interconnected biogeochemical processes in an aquifer system.</title>
        <authorList>
            <person name="Anantharaman K."/>
            <person name="Brown C.T."/>
            <person name="Hug L.A."/>
            <person name="Sharon I."/>
            <person name="Castelle C.J."/>
            <person name="Probst A.J."/>
            <person name="Thomas B.C."/>
            <person name="Singh A."/>
            <person name="Wilkins M.J."/>
            <person name="Karaoz U."/>
            <person name="Brodie E.L."/>
            <person name="Williams K.H."/>
            <person name="Hubbard S.S."/>
            <person name="Banfield J.F."/>
        </authorList>
    </citation>
    <scope>NUCLEOTIDE SEQUENCE [LARGE SCALE GENOMIC DNA]</scope>
</reference>
<dbReference type="InterPro" id="IPR016192">
    <property type="entry name" value="APOBEC/CMP_deaminase_Zn-bd"/>
</dbReference>
<feature type="domain" description="CMP/dCMP-type deaminase" evidence="3">
    <location>
        <begin position="1"/>
        <end position="112"/>
    </location>
</feature>
<dbReference type="InterPro" id="IPR002125">
    <property type="entry name" value="CMP_dCMP_dom"/>
</dbReference>
<dbReference type="PROSITE" id="PS00903">
    <property type="entry name" value="CYT_DCMP_DEAMINASES_1"/>
    <property type="match status" value="1"/>
</dbReference>
<evidence type="ECO:0000256" key="1">
    <source>
        <dbReference type="ARBA" id="ARBA00022723"/>
    </source>
</evidence>
<keyword evidence="2" id="KW-0862">Zinc</keyword>
<dbReference type="GO" id="GO:0008270">
    <property type="term" value="F:zinc ion binding"/>
    <property type="evidence" value="ECO:0007669"/>
    <property type="project" value="InterPro"/>
</dbReference>
<evidence type="ECO:0000313" key="5">
    <source>
        <dbReference type="Proteomes" id="UP000178495"/>
    </source>
</evidence>
<organism evidence="4 5">
    <name type="scientific">Candidatus Liptonbacteria bacterium RIFCSPLOWO2_01_FULL_56_20</name>
    <dbReference type="NCBI Taxonomy" id="1798652"/>
    <lineage>
        <taxon>Bacteria</taxon>
        <taxon>Candidatus Liptoniibacteriota</taxon>
    </lineage>
</organism>
<comment type="caution">
    <text evidence="4">The sequence shown here is derived from an EMBL/GenBank/DDBJ whole genome shotgun (WGS) entry which is preliminary data.</text>
</comment>
<evidence type="ECO:0000313" key="4">
    <source>
        <dbReference type="EMBL" id="OGZ01854.1"/>
    </source>
</evidence>
<dbReference type="InterPro" id="IPR016193">
    <property type="entry name" value="Cytidine_deaminase-like"/>
</dbReference>
<keyword evidence="1" id="KW-0479">Metal-binding</keyword>
<name>A0A1G2CKC4_9BACT</name>
<proteinExistence type="predicted"/>
<dbReference type="PROSITE" id="PS51747">
    <property type="entry name" value="CYT_DCMP_DEAMINASES_2"/>
    <property type="match status" value="1"/>
</dbReference>
<dbReference type="AlphaFoldDB" id="A0A1G2CKC4"/>
<dbReference type="STRING" id="1798652.A3A43_03315"/>
<dbReference type="SUPFAM" id="SSF53927">
    <property type="entry name" value="Cytidine deaminase-like"/>
    <property type="match status" value="1"/>
</dbReference>
<dbReference type="EMBL" id="MHLC01000002">
    <property type="protein sequence ID" value="OGZ01854.1"/>
    <property type="molecule type" value="Genomic_DNA"/>
</dbReference>
<dbReference type="GO" id="GO:0016787">
    <property type="term" value="F:hydrolase activity"/>
    <property type="evidence" value="ECO:0007669"/>
    <property type="project" value="InterPro"/>
</dbReference>
<protein>
    <recommendedName>
        <fullName evidence="3">CMP/dCMP-type deaminase domain-containing protein</fullName>
    </recommendedName>
</protein>
<evidence type="ECO:0000256" key="2">
    <source>
        <dbReference type="ARBA" id="ARBA00022833"/>
    </source>
</evidence>
<evidence type="ECO:0000259" key="3">
    <source>
        <dbReference type="PROSITE" id="PS51747"/>
    </source>
</evidence>
<gene>
    <name evidence="4" type="ORF">A3A43_03315</name>
</gene>
<dbReference type="Pfam" id="PF00383">
    <property type="entry name" value="dCMP_cyt_deam_1"/>
    <property type="match status" value="1"/>
</dbReference>
<sequence>MTEEEIFNHLFEVAKTSKDKEGVVAACLVRDGEILAALPSSDDSKYHAEPEVIKKALSEGVVVKDDDILYSTVEPCGKRTNMIDCSSYLIEKGIKNVCYAAIDPLQHEIAKGKLRKAGIYVRQTENKQITEEARDIFNSTMLNPKKYKI</sequence>
<dbReference type="Gene3D" id="3.40.140.10">
    <property type="entry name" value="Cytidine Deaminase, domain 2"/>
    <property type="match status" value="1"/>
</dbReference>
<accession>A0A1G2CKC4</accession>